<dbReference type="InterPro" id="IPR014820">
    <property type="entry name" value="PriCT_1"/>
</dbReference>
<comment type="caution">
    <text evidence="2">The sequence shown here is derived from an EMBL/GenBank/DDBJ whole genome shotgun (WGS) entry which is preliminary data.</text>
</comment>
<gene>
    <name evidence="2" type="ORF">ISP01_05420</name>
</gene>
<dbReference type="Pfam" id="PF08708">
    <property type="entry name" value="PriCT_1"/>
    <property type="match status" value="1"/>
</dbReference>
<dbReference type="RefSeq" id="WP_278522893.1">
    <property type="nucleotide sequence ID" value="NZ_JADIIN010000043.1"/>
</dbReference>
<evidence type="ECO:0000313" key="2">
    <source>
        <dbReference type="EMBL" id="MBF4468828.1"/>
    </source>
</evidence>
<dbReference type="Proteomes" id="UP000658733">
    <property type="component" value="Unassembled WGS sequence"/>
</dbReference>
<feature type="domain" description="Primase C-terminal 1" evidence="1">
    <location>
        <begin position="8"/>
        <end position="65"/>
    </location>
</feature>
<protein>
    <submittedName>
        <fullName evidence="2">Primase C-terminal domain-containing protein</fullName>
    </submittedName>
</protein>
<reference evidence="2" key="1">
    <citation type="submission" date="2020-10" db="EMBL/GenBank/DDBJ databases">
        <title>Dehalococcoides mccartyi of a TCE/Cr reducing biochatode.</title>
        <authorList>
            <person name="Matturro B."/>
        </authorList>
    </citation>
    <scope>NUCLEOTIDE SEQUENCE</scope>
    <source>
        <strain evidence="2">Bin4</strain>
    </source>
</reference>
<dbReference type="AlphaFoldDB" id="A0A843AMT5"/>
<evidence type="ECO:0000259" key="1">
    <source>
        <dbReference type="Pfam" id="PF08708"/>
    </source>
</evidence>
<evidence type="ECO:0000313" key="3">
    <source>
        <dbReference type="Proteomes" id="UP000658733"/>
    </source>
</evidence>
<organism evidence="2 3">
    <name type="scientific">Methanobrevibacter arboriphilus</name>
    <dbReference type="NCBI Taxonomy" id="39441"/>
    <lineage>
        <taxon>Archaea</taxon>
        <taxon>Methanobacteriati</taxon>
        <taxon>Methanobacteriota</taxon>
        <taxon>Methanomada group</taxon>
        <taxon>Methanobacteria</taxon>
        <taxon>Methanobacteriales</taxon>
        <taxon>Methanobacteriaceae</taxon>
        <taxon>Methanobrevibacter</taxon>
    </lineage>
</organism>
<dbReference type="EMBL" id="JADIIN010000043">
    <property type="protein sequence ID" value="MBF4468828.1"/>
    <property type="molecule type" value="Genomic_DNA"/>
</dbReference>
<accession>A0A843AMT5</accession>
<sequence>MKQPACLPLFIKQTPKGERNHNLFQAINHLRRFNNKISTEQLTKQAILLNNHLNKPLQEKEIKTITEHVTKTHYKSTCKKFNEYCKKCNLGSNKQNYNQKNNYWKTIRKDNTIIKKLTNGVKLYPWDIEDTNNLDETQKELILELREQKGINPIIDTVLKLRGIKIGDEALKEFLGYKQEGYLKEGD</sequence>
<name>A0A843AMT5_METAZ</name>
<proteinExistence type="predicted"/>